<gene>
    <name evidence="3" type="ORF">B1B_01748</name>
</gene>
<reference evidence="3" key="2">
    <citation type="journal article" date="2014" name="ISME J.">
        <title>Microbial stratification in low pH oxic and suboxic macroscopic growths along an acid mine drainage.</title>
        <authorList>
            <person name="Mendez-Garcia C."/>
            <person name="Mesa V."/>
            <person name="Sprenger R.R."/>
            <person name="Richter M."/>
            <person name="Diez M.S."/>
            <person name="Solano J."/>
            <person name="Bargiela R."/>
            <person name="Golyshina O.V."/>
            <person name="Manteca A."/>
            <person name="Ramos J.L."/>
            <person name="Gallego J.R."/>
            <person name="Llorente I."/>
            <person name="Martins Dos Santos V.A."/>
            <person name="Jensen O.N."/>
            <person name="Pelaez A.I."/>
            <person name="Sanchez J."/>
            <person name="Ferrer M."/>
        </authorList>
    </citation>
    <scope>NUCLEOTIDE SEQUENCE</scope>
</reference>
<keyword evidence="1" id="KW-1133">Transmembrane helix</keyword>
<dbReference type="Pfam" id="PF09286">
    <property type="entry name" value="Pro-kuma_activ"/>
    <property type="match status" value="1"/>
</dbReference>
<feature type="transmembrane region" description="Helical" evidence="1">
    <location>
        <begin position="12"/>
        <end position="32"/>
    </location>
</feature>
<evidence type="ECO:0000313" key="3">
    <source>
        <dbReference type="EMBL" id="EQD76351.1"/>
    </source>
</evidence>
<evidence type="ECO:0000259" key="2">
    <source>
        <dbReference type="Pfam" id="PF09286"/>
    </source>
</evidence>
<feature type="domain" description="Peptidase S53 activation" evidence="2">
    <location>
        <begin position="96"/>
        <end position="155"/>
    </location>
</feature>
<dbReference type="SUPFAM" id="SSF54897">
    <property type="entry name" value="Protease propeptides/inhibitors"/>
    <property type="match status" value="1"/>
</dbReference>
<proteinExistence type="predicted"/>
<sequence length="159" mass="16061">MTEQSERPWRKSVALLVAAVMVLSMVVGIIALTPASAQGSSATAAAPVAPAASGPITPLANSASGLSPNGPSVLGQYIVVPQSSVPAGSSPLPSAVTATVSLNPSQSLSTFINELNNPNNPAYRHFLTIGQVGSQFGSSSYATVVNYFEGYGLSVQLSA</sequence>
<comment type="caution">
    <text evidence="3">The sequence shown here is derived from an EMBL/GenBank/DDBJ whole genome shotgun (WGS) entry which is preliminary data.</text>
</comment>
<feature type="non-terminal residue" evidence="3">
    <location>
        <position position="159"/>
    </location>
</feature>
<evidence type="ECO:0000256" key="1">
    <source>
        <dbReference type="SAM" id="Phobius"/>
    </source>
</evidence>
<dbReference type="InterPro" id="IPR015366">
    <property type="entry name" value="S53_propep"/>
</dbReference>
<keyword evidence="1" id="KW-0472">Membrane</keyword>
<dbReference type="AlphaFoldDB" id="T1BTT5"/>
<keyword evidence="1" id="KW-0812">Transmembrane</keyword>
<dbReference type="EMBL" id="AUZY01001075">
    <property type="protein sequence ID" value="EQD76351.1"/>
    <property type="molecule type" value="Genomic_DNA"/>
</dbReference>
<name>T1BTT5_9ZZZZ</name>
<accession>T1BTT5</accession>
<reference evidence="3" key="1">
    <citation type="submission" date="2013-08" db="EMBL/GenBank/DDBJ databases">
        <authorList>
            <person name="Mendez C."/>
            <person name="Richter M."/>
            <person name="Ferrer M."/>
            <person name="Sanchez J."/>
        </authorList>
    </citation>
    <scope>NUCLEOTIDE SEQUENCE</scope>
</reference>
<protein>
    <submittedName>
        <fullName evidence="3">Secreted protein containing Peptidase S53, propeptide domain protein</fullName>
    </submittedName>
</protein>
<dbReference type="GO" id="GO:0008236">
    <property type="term" value="F:serine-type peptidase activity"/>
    <property type="evidence" value="ECO:0007669"/>
    <property type="project" value="InterPro"/>
</dbReference>
<organism evidence="3">
    <name type="scientific">mine drainage metagenome</name>
    <dbReference type="NCBI Taxonomy" id="410659"/>
    <lineage>
        <taxon>unclassified sequences</taxon>
        <taxon>metagenomes</taxon>
        <taxon>ecological metagenomes</taxon>
    </lineage>
</organism>